<accession>M0DGG5</accession>
<sequence length="85" mass="9023">MAWFVSRPPRIFAGERHYAVVAAVPVVILVTSTGAEGSENRRASAPATGSSIVRRGPVPVGPVAGCDENVGPERVRRSTPKRRTT</sequence>
<protein>
    <submittedName>
        <fullName evidence="2">Uncharacterized protein</fullName>
    </submittedName>
</protein>
<name>M0DGG5_HALPD</name>
<dbReference type="AlphaFoldDB" id="M0DGG5"/>
<dbReference type="EMBL" id="AOIV01000006">
    <property type="protein sequence ID" value="ELZ33898.1"/>
    <property type="molecule type" value="Genomic_DNA"/>
</dbReference>
<comment type="caution">
    <text evidence="2">The sequence shown here is derived from an EMBL/GenBank/DDBJ whole genome shotgun (WGS) entry which is preliminary data.</text>
</comment>
<reference evidence="2 3" key="1">
    <citation type="journal article" date="2014" name="PLoS Genet.">
        <title>Phylogenetically driven sequencing of extremely halophilic archaea reveals strategies for static and dynamic osmo-response.</title>
        <authorList>
            <person name="Becker E.A."/>
            <person name="Seitzer P.M."/>
            <person name="Tritt A."/>
            <person name="Larsen D."/>
            <person name="Krusor M."/>
            <person name="Yao A.I."/>
            <person name="Wu D."/>
            <person name="Madern D."/>
            <person name="Eisen J.A."/>
            <person name="Darling A.E."/>
            <person name="Facciotti M.T."/>
        </authorList>
    </citation>
    <scope>NUCLEOTIDE SEQUENCE [LARGE SCALE GENOMIC DNA]</scope>
    <source>
        <strain evidence="2 3">JCM 14848</strain>
    </source>
</reference>
<dbReference type="Proteomes" id="UP000011513">
    <property type="component" value="Unassembled WGS sequence"/>
</dbReference>
<dbReference type="RefSeq" id="WP_008383805.1">
    <property type="nucleotide sequence ID" value="NZ_AOIV01000006.1"/>
</dbReference>
<feature type="compositionally biased region" description="Low complexity" evidence="1">
    <location>
        <begin position="53"/>
        <end position="63"/>
    </location>
</feature>
<keyword evidence="3" id="KW-1185">Reference proteome</keyword>
<feature type="region of interest" description="Disordered" evidence="1">
    <location>
        <begin position="33"/>
        <end position="85"/>
    </location>
</feature>
<evidence type="ECO:0000256" key="1">
    <source>
        <dbReference type="SAM" id="MobiDB-lite"/>
    </source>
</evidence>
<gene>
    <name evidence="2" type="ORF">C474_03025</name>
</gene>
<proteinExistence type="predicted"/>
<organism evidence="2 3">
    <name type="scientific">Halogeometricum pallidum JCM 14848</name>
    <dbReference type="NCBI Taxonomy" id="1227487"/>
    <lineage>
        <taxon>Archaea</taxon>
        <taxon>Methanobacteriati</taxon>
        <taxon>Methanobacteriota</taxon>
        <taxon>Stenosarchaea group</taxon>
        <taxon>Halobacteria</taxon>
        <taxon>Halobacteriales</taxon>
        <taxon>Haloferacaceae</taxon>
        <taxon>Halogeometricum</taxon>
    </lineage>
</organism>
<evidence type="ECO:0000313" key="3">
    <source>
        <dbReference type="Proteomes" id="UP000011513"/>
    </source>
</evidence>
<evidence type="ECO:0000313" key="2">
    <source>
        <dbReference type="EMBL" id="ELZ33898.1"/>
    </source>
</evidence>
<dbReference type="InParanoid" id="M0DGG5"/>